<dbReference type="Gene3D" id="3.40.50.300">
    <property type="entry name" value="P-loop containing nucleotide triphosphate hydrolases"/>
    <property type="match status" value="2"/>
</dbReference>
<keyword evidence="3" id="KW-0269">Exonuclease</keyword>
<evidence type="ECO:0000256" key="1">
    <source>
        <dbReference type="ARBA" id="ARBA00022741"/>
    </source>
</evidence>
<keyword evidence="3 5" id="KW-0378">Hydrolase</keyword>
<feature type="domain" description="UvrD-like helicase C-terminal" evidence="4">
    <location>
        <begin position="688"/>
        <end position="733"/>
    </location>
</feature>
<dbReference type="GO" id="GO:0008854">
    <property type="term" value="F:exodeoxyribonuclease V activity"/>
    <property type="evidence" value="ECO:0007669"/>
    <property type="project" value="UniProtKB-EC"/>
</dbReference>
<dbReference type="NCBIfam" id="TIGR01447">
    <property type="entry name" value="recD"/>
    <property type="match status" value="1"/>
</dbReference>
<evidence type="ECO:0000313" key="5">
    <source>
        <dbReference type="EMBL" id="MEN2750918.1"/>
    </source>
</evidence>
<comment type="similarity">
    <text evidence="3">Belongs to the RecD family.</text>
</comment>
<keyword evidence="3" id="KW-0540">Nuclease</keyword>
<organism evidence="5 6">
    <name type="scientific">Psychrobacter saeujeotis</name>
    <dbReference type="NCBI Taxonomy" id="3143436"/>
    <lineage>
        <taxon>Bacteria</taxon>
        <taxon>Pseudomonadati</taxon>
        <taxon>Pseudomonadota</taxon>
        <taxon>Gammaproteobacteria</taxon>
        <taxon>Moraxellales</taxon>
        <taxon>Moraxellaceae</taxon>
        <taxon>Psychrobacter</taxon>
    </lineage>
</organism>
<proteinExistence type="inferred from homology"/>
<keyword evidence="1 3" id="KW-0547">Nucleotide-binding</keyword>
<keyword evidence="3" id="KW-0227">DNA damage</keyword>
<keyword evidence="3" id="KW-0234">DNA repair</keyword>
<feature type="binding site" evidence="3">
    <location>
        <begin position="311"/>
        <end position="318"/>
    </location>
    <ligand>
        <name>ATP</name>
        <dbReference type="ChEBI" id="CHEBI:30616"/>
    </ligand>
</feature>
<name>A0ABU9X685_9GAMM</name>
<reference evidence="5 6" key="1">
    <citation type="submission" date="2024-05" db="EMBL/GenBank/DDBJ databases">
        <authorList>
            <person name="Kim H.-Y."/>
            <person name="Kim E."/>
            <person name="Cai Y."/>
            <person name="Yang S.-M."/>
            <person name="Lee W."/>
        </authorList>
    </citation>
    <scope>NUCLEOTIDE SEQUENCE [LARGE SCALE GENOMIC DNA]</scope>
    <source>
        <strain evidence="5 6">FBL11</strain>
    </source>
</reference>
<dbReference type="Proteomes" id="UP001461960">
    <property type="component" value="Unassembled WGS sequence"/>
</dbReference>
<keyword evidence="2 3" id="KW-0067">ATP-binding</keyword>
<dbReference type="EC" id="5.6.2.3" evidence="3"/>
<comment type="subunit">
    <text evidence="3">Heterotrimer of RecB, RecC and RecD. All subunits contribute to DNA-binding.</text>
</comment>
<comment type="miscellaneous">
    <text evidence="3">In the RecBCD complex, RecB has a slow 3'-5' helicase, an exonuclease activity and loads RecA onto ssDNA, RecD has a fast 5'-3' helicase activity, while RecC stimulates the ATPase and processivity of the RecB helicase and contributes to recognition of the Chi site.</text>
</comment>
<dbReference type="InterPro" id="IPR006344">
    <property type="entry name" value="RecD"/>
</dbReference>
<gene>
    <name evidence="3 5" type="primary">recD</name>
    <name evidence="5" type="ORF">AAIR29_04645</name>
</gene>
<dbReference type="EMBL" id="JBDGHN010000002">
    <property type="protein sequence ID" value="MEN2750918.1"/>
    <property type="molecule type" value="Genomic_DNA"/>
</dbReference>
<comment type="catalytic activity">
    <reaction evidence="3">
        <text>ATP + H2O = ADP + phosphate + H(+)</text>
        <dbReference type="Rhea" id="RHEA:13065"/>
        <dbReference type="ChEBI" id="CHEBI:15377"/>
        <dbReference type="ChEBI" id="CHEBI:15378"/>
        <dbReference type="ChEBI" id="CHEBI:30616"/>
        <dbReference type="ChEBI" id="CHEBI:43474"/>
        <dbReference type="ChEBI" id="CHEBI:456216"/>
        <dbReference type="EC" id="5.6.2.3"/>
    </reaction>
</comment>
<dbReference type="InterPro" id="IPR027417">
    <property type="entry name" value="P-loop_NTPase"/>
</dbReference>
<evidence type="ECO:0000313" key="6">
    <source>
        <dbReference type="Proteomes" id="UP001461960"/>
    </source>
</evidence>
<evidence type="ECO:0000256" key="3">
    <source>
        <dbReference type="HAMAP-Rule" id="MF_01487"/>
    </source>
</evidence>
<dbReference type="Pfam" id="PF13538">
    <property type="entry name" value="UvrD_C_2"/>
    <property type="match status" value="1"/>
</dbReference>
<keyword evidence="3" id="KW-0413">Isomerase</keyword>
<comment type="caution">
    <text evidence="5">The sequence shown here is derived from an EMBL/GenBank/DDBJ whole genome shotgun (WGS) entry which is preliminary data.</text>
</comment>
<dbReference type="CDD" id="cd18809">
    <property type="entry name" value="SF1_C_RecD"/>
    <property type="match status" value="1"/>
</dbReference>
<dbReference type="PANTHER" id="PTHR43788">
    <property type="entry name" value="DNA2/NAM7 HELICASE FAMILY MEMBER"/>
    <property type="match status" value="1"/>
</dbReference>
<comment type="function">
    <text evidence="3">A helicase/nuclease that prepares dsDNA breaks (DSB) for recombinational DNA repair. Binds to DSBs and unwinds DNA via a highly rapid and processive ATP-dependent bidirectional helicase activity. Unwinds dsDNA until it encounters a Chi (crossover hotspot instigator) sequence from the 3' direction. Cuts ssDNA a few nucleotides 3' to the Chi site. The properties and activities of the enzyme are changed at Chi. The Chi-altered holoenzyme produces a long 3'-ssDNA overhang and facilitates RecA-binding to the ssDNA for homologous DNA recombination and repair. Holoenzyme degrades any linearized DNA that is unable to undergo homologous recombination. In the holoenzyme this subunit has ssDNA-dependent ATPase and 5'-3' helicase activity. When added to pre-assembled RecBC greatly stimulates nuclease activity and augments holoenzyme processivity. Negatively regulates the RecA-loading ability of RecBCD.</text>
</comment>
<evidence type="ECO:0000259" key="4">
    <source>
        <dbReference type="Pfam" id="PF13538"/>
    </source>
</evidence>
<dbReference type="RefSeq" id="WP_299220669.1">
    <property type="nucleotide sequence ID" value="NZ_JBDGHN010000002.1"/>
</dbReference>
<dbReference type="Pfam" id="PF13245">
    <property type="entry name" value="AAA_19"/>
    <property type="match status" value="1"/>
</dbReference>
<accession>A0ABU9X685</accession>
<dbReference type="CDD" id="cd17933">
    <property type="entry name" value="DEXSc_RecD-like"/>
    <property type="match status" value="1"/>
</dbReference>
<dbReference type="InterPro" id="IPR027785">
    <property type="entry name" value="UvrD-like_helicase_C"/>
</dbReference>
<keyword evidence="3" id="KW-0347">Helicase</keyword>
<keyword evidence="6" id="KW-1185">Reference proteome</keyword>
<protein>
    <recommendedName>
        <fullName evidence="3">RecBCD enzyme subunit RecD</fullName>
        <ecNumber evidence="3">5.6.2.3</ecNumber>
    </recommendedName>
    <alternativeName>
        <fullName evidence="3">DNA 5'-3' helicase subunit RecD</fullName>
    </alternativeName>
    <alternativeName>
        <fullName evidence="3">Exonuclease V subunit RecD</fullName>
        <shortName evidence="3">ExoV subunit RecD</shortName>
    </alternativeName>
    <alternativeName>
        <fullName evidence="3">Helicase/nuclease RecBCD subunit RecD</fullName>
    </alternativeName>
</protein>
<dbReference type="SUPFAM" id="SSF52540">
    <property type="entry name" value="P-loop containing nucleoside triphosphate hydrolases"/>
    <property type="match status" value="2"/>
</dbReference>
<dbReference type="InterPro" id="IPR050534">
    <property type="entry name" value="Coronavir_polyprotein_1ab"/>
</dbReference>
<evidence type="ECO:0000256" key="2">
    <source>
        <dbReference type="ARBA" id="ARBA00022840"/>
    </source>
</evidence>
<sequence>MSKSTTESVGKSTSITQRVASSGQNQGAIDISSSWATTVSQYLLQRREQTQAAYQAQLQPVSTDISPATQGWLFEAIFELLIQRLEEGHTVAMLTDEDRQTSPELESESYAKLFQWQQQLIQPLLQPLLSQAESILGQVVDIDSLMNNEHALWNAALLQSALSQYEQQILQQRYRAATELYQYLKTMTATETKVSSINSLSKFVQNLKEHPLIQNSKNNYNWKDIGQNDGPIIFQVEESTQSVNQINKQKLVLTLWLHRTWQAEYTLARHIIRIKNQTVDTLPIASNPLLNTEQQDAIHMANRSAFSIITGGPGTGKTFTVAQLVMALHQAQSEGEIEDKVGEVSTSVNLALAAPTGKAAQRMQESLQDALQHASVAMQLPEAKTIHRLLGIGQGGQPRYHKDNQLSEDIIIVDEASMLGVELANYLVSAVKPKARLILLGDANQLAAVDAGAVLADLCRIPALQDVHQRLEVSRRFTKESGIGKLAKLINQDASDIELSMTAVWQLMREDETLDFYHLTHTPLTQRENDINDKDNIVKNSLSNYNLYSKILKNYKLYINQTDKILTGIKIAKSMPTAEYIAIFDELISLLNQFRVLTAGHHGRCGDHSINRYLSEQHRNQLKLPLSKSPWYHGRPIMVLQNNYELGLFNGDIGICLQTDGGRLQVFFENKTQGISVNMLGDDMIATSYAMTIHKSQGSEFEHVAISFDDHNARLLSQELIYTAVTRAKKQVSIFSTESAFTQALATPTVRQTGLSLQFEGSIE</sequence>
<dbReference type="HAMAP" id="MF_01487">
    <property type="entry name" value="RecD"/>
    <property type="match status" value="1"/>
</dbReference>
<keyword evidence="3" id="KW-0238">DNA-binding</keyword>
<dbReference type="PANTHER" id="PTHR43788:SF6">
    <property type="entry name" value="DNA HELICASE B"/>
    <property type="match status" value="1"/>
</dbReference>